<name>A0A4V2K1S0_9APHY</name>
<dbReference type="OrthoDB" id="2113341at2759"/>
<dbReference type="AlphaFoldDB" id="A0A4V2K1S0"/>
<dbReference type="Gene3D" id="1.10.420.10">
    <property type="entry name" value="Peroxidase, domain 2"/>
    <property type="match status" value="1"/>
</dbReference>
<dbReference type="SUPFAM" id="SSF48113">
    <property type="entry name" value="Heme-dependent peroxidases"/>
    <property type="match status" value="1"/>
</dbReference>
<sequence length="125" mass="13691">MVQAVTQVLDEQKMNYVATLLNRVRTGLYEIVEAWGPFISRHNTNNSTAELYSYGPQVRVFLGCADATKPAPDRFVPGPFDTVDDILARMSDAGFNTIWLLSSHTIAAVVLVDPCIPGTGFESTP</sequence>
<accession>A0A4V2K1S0</accession>
<organism evidence="1">
    <name type="scientific">Dichomitus squalens</name>
    <dbReference type="NCBI Taxonomy" id="114155"/>
    <lineage>
        <taxon>Eukaryota</taxon>
        <taxon>Fungi</taxon>
        <taxon>Dikarya</taxon>
        <taxon>Basidiomycota</taxon>
        <taxon>Agaricomycotina</taxon>
        <taxon>Agaricomycetes</taxon>
        <taxon>Polyporales</taxon>
        <taxon>Polyporaceae</taxon>
        <taxon>Dichomitus</taxon>
    </lineage>
</organism>
<proteinExistence type="predicted"/>
<protein>
    <submittedName>
        <fullName evidence="1">Uncharacterized protein</fullName>
    </submittedName>
</protein>
<reference evidence="1" key="1">
    <citation type="submission" date="2019-01" db="EMBL/GenBank/DDBJ databases">
        <title>Draft genome sequences of three monokaryotic isolates of the white-rot basidiomycete fungus Dichomitus squalens.</title>
        <authorList>
            <consortium name="DOE Joint Genome Institute"/>
            <person name="Lopez S.C."/>
            <person name="Andreopoulos B."/>
            <person name="Pangilinan J."/>
            <person name="Lipzen A."/>
            <person name="Riley R."/>
            <person name="Ahrendt S."/>
            <person name="Ng V."/>
            <person name="Barry K."/>
            <person name="Daum C."/>
            <person name="Grigoriev I.V."/>
            <person name="Hilden K.S."/>
            <person name="Makela M.R."/>
            <person name="de Vries R.P."/>
        </authorList>
    </citation>
    <scope>NUCLEOTIDE SEQUENCE [LARGE SCALE GENOMIC DNA]</scope>
    <source>
        <strain evidence="1">OM18370.1</strain>
    </source>
</reference>
<dbReference type="GO" id="GO:0020037">
    <property type="term" value="F:heme binding"/>
    <property type="evidence" value="ECO:0007669"/>
    <property type="project" value="InterPro"/>
</dbReference>
<gene>
    <name evidence="1" type="ORF">BD311DRAFT_861629</name>
</gene>
<dbReference type="InterPro" id="IPR010255">
    <property type="entry name" value="Haem_peroxidase_sf"/>
</dbReference>
<evidence type="ECO:0000313" key="1">
    <source>
        <dbReference type="EMBL" id="TBU33773.1"/>
    </source>
</evidence>
<dbReference type="GO" id="GO:0004601">
    <property type="term" value="F:peroxidase activity"/>
    <property type="evidence" value="ECO:0007669"/>
    <property type="project" value="InterPro"/>
</dbReference>
<dbReference type="EMBL" id="ML143390">
    <property type="protein sequence ID" value="TBU33773.1"/>
    <property type="molecule type" value="Genomic_DNA"/>
</dbReference>
<dbReference type="GO" id="GO:0006979">
    <property type="term" value="P:response to oxidative stress"/>
    <property type="evidence" value="ECO:0007669"/>
    <property type="project" value="InterPro"/>
</dbReference>
<dbReference type="Proteomes" id="UP000292957">
    <property type="component" value="Unassembled WGS sequence"/>
</dbReference>